<dbReference type="GO" id="GO:0140932">
    <property type="term" value="F:5'-(N(7)-methyl 5'-triphosphoguanosine)-[mRNA] diphosphatase activity"/>
    <property type="evidence" value="ECO:0007669"/>
    <property type="project" value="UniProtKB-EC"/>
</dbReference>
<dbReference type="PIRSF" id="PIRSF028973">
    <property type="entry name" value="Scavenger_mRNA_decap_enz"/>
    <property type="match status" value="1"/>
</dbReference>
<dbReference type="Proteomes" id="UP000620104">
    <property type="component" value="Unassembled WGS sequence"/>
</dbReference>
<dbReference type="Pfam" id="PF05652">
    <property type="entry name" value="DcpS"/>
    <property type="match status" value="1"/>
</dbReference>
<evidence type="ECO:0000256" key="8">
    <source>
        <dbReference type="ARBA" id="ARBA00030609"/>
    </source>
</evidence>
<dbReference type="InterPro" id="IPR011145">
    <property type="entry name" value="Scavenger_mRNA_decap_enz_N"/>
</dbReference>
<accession>A0A8H3TS30</accession>
<dbReference type="EMBL" id="BLZA01000017">
    <property type="protein sequence ID" value="GHJ85941.1"/>
    <property type="molecule type" value="Genomic_DNA"/>
</dbReference>
<keyword evidence="13" id="KW-1185">Reference proteome</keyword>
<reference evidence="12" key="1">
    <citation type="submission" date="2020-07" db="EMBL/GenBank/DDBJ databases">
        <title>Draft Genome Sequence of a Deep-Sea Yeast, Naganishia (Cryptococcus) liquefaciens strain N6.</title>
        <authorList>
            <person name="Han Y.W."/>
            <person name="Kajitani R."/>
            <person name="Morimoto H."/>
            <person name="Parhat M."/>
            <person name="Tsubouchi H."/>
            <person name="Bakenova O."/>
            <person name="Ogata M."/>
            <person name="Argunhan B."/>
            <person name="Aoki R."/>
            <person name="Kajiwara S."/>
            <person name="Itoh T."/>
            <person name="Iwasaki H."/>
        </authorList>
    </citation>
    <scope>NUCLEOTIDE SEQUENCE</scope>
    <source>
        <strain evidence="12">N6</strain>
    </source>
</reference>
<feature type="binding site" evidence="11">
    <location>
        <position position="183"/>
    </location>
    <ligand>
        <name>substrate</name>
    </ligand>
</feature>
<name>A0A8H3TS30_9TREE</name>
<evidence type="ECO:0000256" key="4">
    <source>
        <dbReference type="ARBA" id="ARBA00015636"/>
    </source>
</evidence>
<dbReference type="GO" id="GO:0000340">
    <property type="term" value="F:RNA 7-methylguanosine cap binding"/>
    <property type="evidence" value="ECO:0007669"/>
    <property type="project" value="TreeGrafter"/>
</dbReference>
<dbReference type="SUPFAM" id="SSF102860">
    <property type="entry name" value="mRNA decapping enzyme DcpS N-terminal domain"/>
    <property type="match status" value="1"/>
</dbReference>
<feature type="binding site" evidence="11">
    <location>
        <position position="185"/>
    </location>
    <ligand>
        <name>substrate</name>
    </ligand>
</feature>
<dbReference type="OrthoDB" id="10264956at2759"/>
<dbReference type="Gene3D" id="3.30.200.40">
    <property type="entry name" value="Scavenger mRNA decapping enzyme, N-terminal domain"/>
    <property type="match status" value="1"/>
</dbReference>
<dbReference type="InterPro" id="IPR036265">
    <property type="entry name" value="HIT-like_sf"/>
</dbReference>
<organism evidence="12 13">
    <name type="scientific">Naganishia liquefaciens</name>
    <dbReference type="NCBI Taxonomy" id="104408"/>
    <lineage>
        <taxon>Eukaryota</taxon>
        <taxon>Fungi</taxon>
        <taxon>Dikarya</taxon>
        <taxon>Basidiomycota</taxon>
        <taxon>Agaricomycotina</taxon>
        <taxon>Tremellomycetes</taxon>
        <taxon>Filobasidiales</taxon>
        <taxon>Filobasidiaceae</taxon>
        <taxon>Naganishia</taxon>
    </lineage>
</organism>
<dbReference type="EC" id="3.6.1.59" evidence="3"/>
<feature type="active site" description="Nucleophile" evidence="10">
    <location>
        <position position="254"/>
    </location>
</feature>
<keyword evidence="5" id="KW-0378">Hydrolase</keyword>
<dbReference type="FunFam" id="3.30.428.10:FF:000006">
    <property type="entry name" value="m7GpppX diphosphatase"/>
    <property type="match status" value="1"/>
</dbReference>
<evidence type="ECO:0000256" key="6">
    <source>
        <dbReference type="ARBA" id="ARBA00023242"/>
    </source>
</evidence>
<feature type="binding site" evidence="11">
    <location>
        <position position="163"/>
    </location>
    <ligand>
        <name>substrate</name>
    </ligand>
</feature>
<dbReference type="GO" id="GO:0005634">
    <property type="term" value="C:nucleus"/>
    <property type="evidence" value="ECO:0007669"/>
    <property type="project" value="UniProtKB-SubCell"/>
</dbReference>
<feature type="binding site" evidence="11">
    <location>
        <position position="153"/>
    </location>
    <ligand>
        <name>substrate</name>
    </ligand>
</feature>
<evidence type="ECO:0000256" key="10">
    <source>
        <dbReference type="PIRSR" id="PIRSR028973-1"/>
    </source>
</evidence>
<evidence type="ECO:0000256" key="2">
    <source>
        <dbReference type="ARBA" id="ARBA00010208"/>
    </source>
</evidence>
<comment type="catalytic activity">
    <reaction evidence="9">
        <text>a 5'-end (N(7)-methyl 5'-triphosphoguanosine)-ribonucleoside in mRNA + H2O = N(7)-methyl-GMP + a 5'-end diphospho-ribonucleoside in mRNA + 2 H(+)</text>
        <dbReference type="Rhea" id="RHEA:65388"/>
        <dbReference type="Rhea" id="RHEA-COMP:17165"/>
        <dbReference type="Rhea" id="RHEA-COMP:17167"/>
        <dbReference type="ChEBI" id="CHEBI:15377"/>
        <dbReference type="ChEBI" id="CHEBI:15378"/>
        <dbReference type="ChEBI" id="CHEBI:58285"/>
        <dbReference type="ChEBI" id="CHEBI:156461"/>
        <dbReference type="ChEBI" id="CHEBI:167616"/>
        <dbReference type="EC" id="3.6.1.59"/>
    </reaction>
</comment>
<evidence type="ECO:0000256" key="11">
    <source>
        <dbReference type="PIRSR" id="PIRSR028973-2"/>
    </source>
</evidence>
<evidence type="ECO:0000256" key="9">
    <source>
        <dbReference type="ARBA" id="ARBA00048222"/>
    </source>
</evidence>
<dbReference type="SUPFAM" id="SSF54197">
    <property type="entry name" value="HIT-like"/>
    <property type="match status" value="1"/>
</dbReference>
<evidence type="ECO:0000256" key="3">
    <source>
        <dbReference type="ARBA" id="ARBA00012520"/>
    </source>
</evidence>
<sequence>MTATASLLAQFTPTRVLSSSTSTPSVYLLGTIDGQDAIVHVLKTNFNVPQVPQGEGDKEPEGIDAWGSKVREMVSFDKVLELEDNDIYRWASAWWPTNRPHPDVKLTLIYPATELHIRKYEAQQRVVVVETPEVYERVVRPYIESIPASRIQWVYNILNHEKEADKILYEDPDPQTGFLILPDLKWDQKTLATLYLSAIVFDKSIRSVRDLAKHHLPLLYNIQHAAERVVARYGLAAEAVRMFVHYQPSYYHFHVHIVALENEAYVGLHIGKAHLLNDLISLLELSDEQGPSLCQRMTWTYVVGREEALGRALCEAGVVKAG</sequence>
<dbReference type="PANTHER" id="PTHR12978:SF0">
    <property type="entry name" value="M7GPPPX DIPHOSPHATASE"/>
    <property type="match status" value="1"/>
</dbReference>
<dbReference type="Gene3D" id="3.30.428.10">
    <property type="entry name" value="HIT-like"/>
    <property type="match status" value="1"/>
</dbReference>
<evidence type="ECO:0000256" key="1">
    <source>
        <dbReference type="ARBA" id="ARBA00004123"/>
    </source>
</evidence>
<dbReference type="AlphaFoldDB" id="A0A8H3TS30"/>
<dbReference type="InterPro" id="IPR008594">
    <property type="entry name" value="DcpS/DCS2"/>
</dbReference>
<keyword evidence="6" id="KW-0539">Nucleus</keyword>
<evidence type="ECO:0000256" key="5">
    <source>
        <dbReference type="ARBA" id="ARBA00022801"/>
    </source>
</evidence>
<feature type="binding site" evidence="11">
    <location>
        <begin position="245"/>
        <end position="256"/>
    </location>
    <ligand>
        <name>substrate</name>
    </ligand>
</feature>
<gene>
    <name evidence="12" type="ORF">NliqN6_2343</name>
</gene>
<comment type="caution">
    <text evidence="12">The sequence shown here is derived from an EMBL/GenBank/DDBJ whole genome shotgun (WGS) entry which is preliminary data.</text>
</comment>
<evidence type="ECO:0000313" key="12">
    <source>
        <dbReference type="EMBL" id="GHJ85941.1"/>
    </source>
</evidence>
<evidence type="ECO:0000313" key="13">
    <source>
        <dbReference type="Proteomes" id="UP000620104"/>
    </source>
</evidence>
<dbReference type="GO" id="GO:0000290">
    <property type="term" value="P:deadenylation-dependent decapping of nuclear-transcribed mRNA"/>
    <property type="evidence" value="ECO:0007669"/>
    <property type="project" value="InterPro"/>
</dbReference>
<dbReference type="PANTHER" id="PTHR12978">
    <property type="entry name" value="HISTIDINE TRIAD HIT PROTEIN MEMBER"/>
    <property type="match status" value="1"/>
</dbReference>
<comment type="subcellular location">
    <subcellularLocation>
        <location evidence="1">Nucleus</location>
    </subcellularLocation>
</comment>
<protein>
    <recommendedName>
        <fullName evidence="4">m7GpppX diphosphatase</fullName>
        <ecNumber evidence="3">3.6.1.59</ecNumber>
    </recommendedName>
    <alternativeName>
        <fullName evidence="8">Decapping scavenger enzyme</fullName>
    </alternativeName>
    <alternativeName>
        <fullName evidence="7">Scavenger mRNA-decapping enzyme DcpS</fullName>
    </alternativeName>
</protein>
<evidence type="ECO:0000256" key="7">
    <source>
        <dbReference type="ARBA" id="ARBA00029885"/>
    </source>
</evidence>
<dbReference type="Pfam" id="PF11969">
    <property type="entry name" value="DcpS_C"/>
    <property type="match status" value="1"/>
</dbReference>
<proteinExistence type="inferred from homology"/>
<dbReference type="GO" id="GO:0000932">
    <property type="term" value="C:P-body"/>
    <property type="evidence" value="ECO:0007669"/>
    <property type="project" value="TreeGrafter"/>
</dbReference>
<comment type="similarity">
    <text evidence="2">Belongs to the HIT family.</text>
</comment>